<feature type="domain" description="HTH araC/xylS-type" evidence="4">
    <location>
        <begin position="195"/>
        <end position="293"/>
    </location>
</feature>
<dbReference type="InterPro" id="IPR050204">
    <property type="entry name" value="AraC_XylS_family_regulators"/>
</dbReference>
<keyword evidence="1" id="KW-0805">Transcription regulation</keyword>
<dbReference type="PROSITE" id="PS00041">
    <property type="entry name" value="HTH_ARAC_FAMILY_1"/>
    <property type="match status" value="1"/>
</dbReference>
<evidence type="ECO:0000313" key="5">
    <source>
        <dbReference type="EMBL" id="MFC4593134.1"/>
    </source>
</evidence>
<dbReference type="InterPro" id="IPR018062">
    <property type="entry name" value="HTH_AraC-typ_CS"/>
</dbReference>
<gene>
    <name evidence="5" type="ORF">ACFO3E_02845</name>
</gene>
<dbReference type="InterPro" id="IPR009057">
    <property type="entry name" value="Homeodomain-like_sf"/>
</dbReference>
<dbReference type="Pfam" id="PF12833">
    <property type="entry name" value="HTH_18"/>
    <property type="match status" value="1"/>
</dbReference>
<dbReference type="PANTHER" id="PTHR46796">
    <property type="entry name" value="HTH-TYPE TRANSCRIPTIONAL ACTIVATOR RHAS-RELATED"/>
    <property type="match status" value="1"/>
</dbReference>
<organism evidence="5 6">
    <name type="scientific">Sphingobium tyrosinilyticum</name>
    <dbReference type="NCBI Taxonomy" id="2715436"/>
    <lineage>
        <taxon>Bacteria</taxon>
        <taxon>Pseudomonadati</taxon>
        <taxon>Pseudomonadota</taxon>
        <taxon>Alphaproteobacteria</taxon>
        <taxon>Sphingomonadales</taxon>
        <taxon>Sphingomonadaceae</taxon>
        <taxon>Sphingobium</taxon>
    </lineage>
</organism>
<dbReference type="InterPro" id="IPR018060">
    <property type="entry name" value="HTH_AraC"/>
</dbReference>
<dbReference type="PROSITE" id="PS01124">
    <property type="entry name" value="HTH_ARAC_FAMILY_2"/>
    <property type="match status" value="1"/>
</dbReference>
<evidence type="ECO:0000259" key="4">
    <source>
        <dbReference type="PROSITE" id="PS01124"/>
    </source>
</evidence>
<evidence type="ECO:0000256" key="1">
    <source>
        <dbReference type="ARBA" id="ARBA00023015"/>
    </source>
</evidence>
<reference evidence="6" key="1">
    <citation type="journal article" date="2019" name="Int. J. Syst. Evol. Microbiol.">
        <title>The Global Catalogue of Microorganisms (GCM) 10K type strain sequencing project: providing services to taxonomists for standard genome sequencing and annotation.</title>
        <authorList>
            <consortium name="The Broad Institute Genomics Platform"/>
            <consortium name="The Broad Institute Genome Sequencing Center for Infectious Disease"/>
            <person name="Wu L."/>
            <person name="Ma J."/>
        </authorList>
    </citation>
    <scope>NUCLEOTIDE SEQUENCE [LARGE SCALE GENOMIC DNA]</scope>
    <source>
        <strain evidence="6">NBRC 103632</strain>
    </source>
</reference>
<keyword evidence="6" id="KW-1185">Reference proteome</keyword>
<keyword evidence="2" id="KW-0238">DNA-binding</keyword>
<protein>
    <submittedName>
        <fullName evidence="5">Helix-turn-helix domain-containing protein</fullName>
    </submittedName>
</protein>
<dbReference type="SUPFAM" id="SSF46689">
    <property type="entry name" value="Homeodomain-like"/>
    <property type="match status" value="1"/>
</dbReference>
<dbReference type="Gene3D" id="1.10.10.60">
    <property type="entry name" value="Homeodomain-like"/>
    <property type="match status" value="2"/>
</dbReference>
<comment type="caution">
    <text evidence="5">The sequence shown here is derived from an EMBL/GenBank/DDBJ whole genome shotgun (WGS) entry which is preliminary data.</text>
</comment>
<keyword evidence="3" id="KW-0804">Transcription</keyword>
<evidence type="ECO:0000256" key="2">
    <source>
        <dbReference type="ARBA" id="ARBA00023125"/>
    </source>
</evidence>
<dbReference type="PRINTS" id="PR00032">
    <property type="entry name" value="HTHARAC"/>
</dbReference>
<accession>A0ABV9EWD1</accession>
<sequence>MAQQALIETGGAARAPAEPWTVLAAAASSVARVELRRYELPSPNEMWELDDAPILSFVMPRAEGTQGEIMFDLGDRRRHKVGRLLLRPGGIAMHSRGDGGMLDILACRFDPVRFAAVTGLAEWDSRRLSHCASIHSPILMTLAERLKQETVAPGFGSEMAVEALVQLMMVEVARLFRRKPVHEAGQGGLAPWQLARIEEALRSSDGEWPTTQVLASLCGISRSHLSRSFAATAGAALSDYAAAIRIERAQDMIRGGALPMNRIAETLGFATASAFSAAFRRATGMTPRAFRRGFH</sequence>
<dbReference type="Proteomes" id="UP001595957">
    <property type="component" value="Unassembled WGS sequence"/>
</dbReference>
<dbReference type="EMBL" id="JBHSFZ010000004">
    <property type="protein sequence ID" value="MFC4593134.1"/>
    <property type="molecule type" value="Genomic_DNA"/>
</dbReference>
<evidence type="ECO:0000256" key="3">
    <source>
        <dbReference type="ARBA" id="ARBA00023163"/>
    </source>
</evidence>
<proteinExistence type="predicted"/>
<dbReference type="InterPro" id="IPR020449">
    <property type="entry name" value="Tscrpt_reg_AraC-type_HTH"/>
</dbReference>
<dbReference type="SMART" id="SM00342">
    <property type="entry name" value="HTH_ARAC"/>
    <property type="match status" value="1"/>
</dbReference>
<name>A0ABV9EWD1_9SPHN</name>
<dbReference type="PANTHER" id="PTHR46796:SF13">
    <property type="entry name" value="HTH-TYPE TRANSCRIPTIONAL ACTIVATOR RHAS"/>
    <property type="match status" value="1"/>
</dbReference>
<evidence type="ECO:0000313" key="6">
    <source>
        <dbReference type="Proteomes" id="UP001595957"/>
    </source>
</evidence>
<dbReference type="RefSeq" id="WP_066530953.1">
    <property type="nucleotide sequence ID" value="NZ_JBHSFZ010000004.1"/>
</dbReference>